<dbReference type="Proteomes" id="UP001060215">
    <property type="component" value="Chromosome 14"/>
</dbReference>
<sequence>MQTPYSYKMEQAKRIAVVTGGNKGIGLEICRQLASNGIMVILTARDDKRGLEAIENLKACGLSDVLFHQLEVTNQASITSMADFIKNKFGKLDILVNNAGISGSMIDEDAQKRLKLVDIVGSNLKAEKCIEQSYEMGEACLGTNYYGVKLVTEEFIPVLQLSDSAKIVNVSSTLGQLELVLNEKAKKELSDTDNLTEEKVEEVLKRYLEDLKEDLLETKGWPVNFSAYIMSKVALNAYTRVLAKKYPNIAINAVSPGFVKTDLNHHRGILTVEQGAKGPVMLALLPNGGPSGLFYDQMEVSTF</sequence>
<name>A0ACC0FLU5_9ERIC</name>
<evidence type="ECO:0000313" key="1">
    <source>
        <dbReference type="EMBL" id="KAI7989685.1"/>
    </source>
</evidence>
<protein>
    <submittedName>
        <fullName evidence="1">Short-chain dehydrogenase/reductase 2b</fullName>
    </submittedName>
</protein>
<proteinExistence type="predicted"/>
<reference evidence="1 2" key="1">
    <citation type="journal article" date="2022" name="Plant J.">
        <title>Chromosome-level genome of Camellia lanceoleosa provides a valuable resource for understanding genome evolution and self-incompatibility.</title>
        <authorList>
            <person name="Gong W."/>
            <person name="Xiao S."/>
            <person name="Wang L."/>
            <person name="Liao Z."/>
            <person name="Chang Y."/>
            <person name="Mo W."/>
            <person name="Hu G."/>
            <person name="Li W."/>
            <person name="Zhao G."/>
            <person name="Zhu H."/>
            <person name="Hu X."/>
            <person name="Ji K."/>
            <person name="Xiang X."/>
            <person name="Song Q."/>
            <person name="Yuan D."/>
            <person name="Jin S."/>
            <person name="Zhang L."/>
        </authorList>
    </citation>
    <scope>NUCLEOTIDE SEQUENCE [LARGE SCALE GENOMIC DNA]</scope>
    <source>
        <strain evidence="1">SQ_2022a</strain>
    </source>
</reference>
<organism evidence="1 2">
    <name type="scientific">Camellia lanceoleosa</name>
    <dbReference type="NCBI Taxonomy" id="1840588"/>
    <lineage>
        <taxon>Eukaryota</taxon>
        <taxon>Viridiplantae</taxon>
        <taxon>Streptophyta</taxon>
        <taxon>Embryophyta</taxon>
        <taxon>Tracheophyta</taxon>
        <taxon>Spermatophyta</taxon>
        <taxon>Magnoliopsida</taxon>
        <taxon>eudicotyledons</taxon>
        <taxon>Gunneridae</taxon>
        <taxon>Pentapetalae</taxon>
        <taxon>asterids</taxon>
        <taxon>Ericales</taxon>
        <taxon>Theaceae</taxon>
        <taxon>Camellia</taxon>
    </lineage>
</organism>
<dbReference type="EMBL" id="CM045771">
    <property type="protein sequence ID" value="KAI7989685.1"/>
    <property type="molecule type" value="Genomic_DNA"/>
</dbReference>
<gene>
    <name evidence="1" type="ORF">LOK49_LG13G01071</name>
</gene>
<accession>A0ACC0FLU5</accession>
<comment type="caution">
    <text evidence="1">The sequence shown here is derived from an EMBL/GenBank/DDBJ whole genome shotgun (WGS) entry which is preliminary data.</text>
</comment>
<keyword evidence="2" id="KW-1185">Reference proteome</keyword>
<evidence type="ECO:0000313" key="2">
    <source>
        <dbReference type="Proteomes" id="UP001060215"/>
    </source>
</evidence>